<gene>
    <name evidence="2" type="primary">LOC110773872</name>
</gene>
<dbReference type="AlphaFoldDB" id="A0A6P5U4S0"/>
<reference evidence="2" key="1">
    <citation type="submission" date="2025-08" db="UniProtKB">
        <authorList>
            <consortium name="RefSeq"/>
        </authorList>
    </citation>
    <scope>IDENTIFICATION</scope>
</reference>
<dbReference type="RefSeq" id="XP_021834079.1">
    <property type="nucleotide sequence ID" value="XM_021978387.1"/>
</dbReference>
<dbReference type="Proteomes" id="UP000515124">
    <property type="component" value="Unplaced"/>
</dbReference>
<evidence type="ECO:0000313" key="2">
    <source>
        <dbReference type="RefSeq" id="XP_021834079.1"/>
    </source>
</evidence>
<evidence type="ECO:0000313" key="1">
    <source>
        <dbReference type="Proteomes" id="UP000515124"/>
    </source>
</evidence>
<dbReference type="KEGG" id="pavi:110773872"/>
<dbReference type="GeneID" id="110773872"/>
<dbReference type="PANTHER" id="PTHR47584:SF14">
    <property type="entry name" value="L10-INTERACTING MYB DOMAIN-CONTAINING PROTEIN-LIKE"/>
    <property type="match status" value="1"/>
</dbReference>
<organism evidence="1 2">
    <name type="scientific">Prunus avium</name>
    <name type="common">Cherry</name>
    <name type="synonym">Cerasus avium</name>
    <dbReference type="NCBI Taxonomy" id="42229"/>
    <lineage>
        <taxon>Eukaryota</taxon>
        <taxon>Viridiplantae</taxon>
        <taxon>Streptophyta</taxon>
        <taxon>Embryophyta</taxon>
        <taxon>Tracheophyta</taxon>
        <taxon>Spermatophyta</taxon>
        <taxon>Magnoliopsida</taxon>
        <taxon>eudicotyledons</taxon>
        <taxon>Gunneridae</taxon>
        <taxon>Pentapetalae</taxon>
        <taxon>rosids</taxon>
        <taxon>fabids</taxon>
        <taxon>Rosales</taxon>
        <taxon>Rosaceae</taxon>
        <taxon>Amygdaloideae</taxon>
        <taxon>Amygdaleae</taxon>
        <taxon>Prunus</taxon>
    </lineage>
</organism>
<dbReference type="PANTHER" id="PTHR47584">
    <property type="match status" value="1"/>
</dbReference>
<accession>A0A6P5U4S0</accession>
<protein>
    <submittedName>
        <fullName evidence="2">L10-interacting MYB domain-containing protein-like</fullName>
    </submittedName>
</protein>
<keyword evidence="1" id="KW-1185">Reference proteome</keyword>
<sequence>MASKNVDGQEKMSWPPRHETIFVHILHEHVKKGDLQTSTFKMKVWAEISDELYAQCGQKYLIEHTGFGWDPIANTVTASEDVWASYLKSKPKAKQFRTQGLEHYQLLGEIFNTTTATGQLHYASSQLPPNSDDERELENNFLNTGVHIDVDLDDDGDNPQLLSGKGKRKCATIAPPECRSKKWDKMESYLDVCSEVMSQKLQREKEKSLEASSTSKEMYSIEECIGIVETMGDVDNNTFNKMLEKIVLVEWRKIFVIMPATRRRAWLASL</sequence>
<name>A0A6P5U4S0_PRUAV</name>
<dbReference type="InterPro" id="IPR045026">
    <property type="entry name" value="LIMYB"/>
</dbReference>
<proteinExistence type="predicted"/>